<evidence type="ECO:0000256" key="8">
    <source>
        <dbReference type="SAM" id="MobiDB-lite"/>
    </source>
</evidence>
<comment type="similarity">
    <text evidence="1 7">Belongs to the glycosyl hydrolase 5 (cellulase A) family.</text>
</comment>
<reference evidence="11 12" key="1">
    <citation type="journal article" date="2014" name="Genome Biol. Evol.">
        <title>The secreted proteins of Achlya hypogyna and Thraustotheca clavata identify the ancestral oomycete secretome and reveal gene acquisitions by horizontal gene transfer.</title>
        <authorList>
            <person name="Misner I."/>
            <person name="Blouin N."/>
            <person name="Leonard G."/>
            <person name="Richards T.A."/>
            <person name="Lane C.E."/>
        </authorList>
    </citation>
    <scope>NUCLEOTIDE SEQUENCE [LARGE SCALE GENOMIC DNA]</scope>
    <source>
        <strain evidence="11 12">ATCC 34112</strain>
    </source>
</reference>
<accession>A0A1V9YUS7</accession>
<evidence type="ECO:0000256" key="3">
    <source>
        <dbReference type="ARBA" id="ARBA00023001"/>
    </source>
</evidence>
<comment type="caution">
    <text evidence="11">The sequence shown here is derived from an EMBL/GenBank/DDBJ whole genome shotgun (WGS) entry which is preliminary data.</text>
</comment>
<feature type="transmembrane region" description="Helical" evidence="9">
    <location>
        <begin position="30"/>
        <end position="48"/>
    </location>
</feature>
<evidence type="ECO:0000256" key="6">
    <source>
        <dbReference type="ARBA" id="ARBA00023326"/>
    </source>
</evidence>
<evidence type="ECO:0000256" key="1">
    <source>
        <dbReference type="ARBA" id="ARBA00005641"/>
    </source>
</evidence>
<feature type="region of interest" description="Disordered" evidence="8">
    <location>
        <begin position="52"/>
        <end position="148"/>
    </location>
</feature>
<organism evidence="11 12">
    <name type="scientific">Thraustotheca clavata</name>
    <dbReference type="NCBI Taxonomy" id="74557"/>
    <lineage>
        <taxon>Eukaryota</taxon>
        <taxon>Sar</taxon>
        <taxon>Stramenopiles</taxon>
        <taxon>Oomycota</taxon>
        <taxon>Saprolegniomycetes</taxon>
        <taxon>Saprolegniales</taxon>
        <taxon>Achlyaceae</taxon>
        <taxon>Thraustotheca</taxon>
    </lineage>
</organism>
<dbReference type="InterPro" id="IPR001547">
    <property type="entry name" value="Glyco_hydro_5"/>
</dbReference>
<keyword evidence="9" id="KW-1133">Transmembrane helix</keyword>
<name>A0A1V9YUS7_9STRA</name>
<dbReference type="InterPro" id="IPR017853">
    <property type="entry name" value="GH"/>
</dbReference>
<evidence type="ECO:0000313" key="12">
    <source>
        <dbReference type="Proteomes" id="UP000243217"/>
    </source>
</evidence>
<keyword evidence="6" id="KW-0624">Polysaccharide degradation</keyword>
<evidence type="ECO:0000313" key="11">
    <source>
        <dbReference type="EMBL" id="OQR89431.1"/>
    </source>
</evidence>
<keyword evidence="9" id="KW-0472">Membrane</keyword>
<dbReference type="STRING" id="74557.A0A1V9YUS7"/>
<evidence type="ECO:0000256" key="9">
    <source>
        <dbReference type="SAM" id="Phobius"/>
    </source>
</evidence>
<evidence type="ECO:0000259" key="10">
    <source>
        <dbReference type="Pfam" id="PF00150"/>
    </source>
</evidence>
<dbReference type="Gene3D" id="3.20.20.80">
    <property type="entry name" value="Glycosidases"/>
    <property type="match status" value="1"/>
</dbReference>
<feature type="compositionally biased region" description="Polar residues" evidence="8">
    <location>
        <begin position="71"/>
        <end position="100"/>
    </location>
</feature>
<dbReference type="EMBL" id="JNBS01002747">
    <property type="protein sequence ID" value="OQR89431.1"/>
    <property type="molecule type" value="Genomic_DNA"/>
</dbReference>
<evidence type="ECO:0000256" key="4">
    <source>
        <dbReference type="ARBA" id="ARBA00023277"/>
    </source>
</evidence>
<gene>
    <name evidence="11" type="ORF">THRCLA_22693</name>
</gene>
<protein>
    <submittedName>
        <fullName evidence="11">Cell 5A endo-1,4-betaglucanase</fullName>
    </submittedName>
</protein>
<dbReference type="Proteomes" id="UP000243217">
    <property type="component" value="Unassembled WGS sequence"/>
</dbReference>
<evidence type="ECO:0000256" key="7">
    <source>
        <dbReference type="RuleBase" id="RU361153"/>
    </source>
</evidence>
<dbReference type="PANTHER" id="PTHR35923">
    <property type="entry name" value="MAJOR EXTRACELLULAR ENDOGLUCANASE"/>
    <property type="match status" value="1"/>
</dbReference>
<keyword evidence="5 7" id="KW-0326">Glycosidase</keyword>
<feature type="compositionally biased region" description="Polar residues" evidence="8">
    <location>
        <begin position="128"/>
        <end position="143"/>
    </location>
</feature>
<dbReference type="OrthoDB" id="74680at2759"/>
<proteinExistence type="inferred from homology"/>
<keyword evidence="12" id="KW-1185">Reference proteome</keyword>
<dbReference type="Pfam" id="PF00150">
    <property type="entry name" value="Cellulase"/>
    <property type="match status" value="1"/>
</dbReference>
<feature type="domain" description="Glycoside hydrolase family 5" evidence="10">
    <location>
        <begin position="176"/>
        <end position="361"/>
    </location>
</feature>
<evidence type="ECO:0000256" key="2">
    <source>
        <dbReference type="ARBA" id="ARBA00022801"/>
    </source>
</evidence>
<dbReference type="SUPFAM" id="SSF51445">
    <property type="entry name" value="(Trans)glycosidases"/>
    <property type="match status" value="1"/>
</dbReference>
<keyword evidence="3" id="KW-0136">Cellulose degradation</keyword>
<dbReference type="AlphaFoldDB" id="A0A1V9YUS7"/>
<evidence type="ECO:0000256" key="5">
    <source>
        <dbReference type="ARBA" id="ARBA00023295"/>
    </source>
</evidence>
<keyword evidence="4" id="KW-0119">Carbohydrate metabolism</keyword>
<keyword evidence="9" id="KW-0812">Transmembrane</keyword>
<feature type="non-terminal residue" evidence="11">
    <location>
        <position position="384"/>
    </location>
</feature>
<dbReference type="GO" id="GO:0030245">
    <property type="term" value="P:cellulose catabolic process"/>
    <property type="evidence" value="ECO:0007669"/>
    <property type="project" value="UniProtKB-KW"/>
</dbReference>
<dbReference type="GO" id="GO:0004553">
    <property type="term" value="F:hydrolase activity, hydrolyzing O-glycosyl compounds"/>
    <property type="evidence" value="ECO:0007669"/>
    <property type="project" value="InterPro"/>
</dbReference>
<feature type="compositionally biased region" description="Low complexity" evidence="8">
    <location>
        <begin position="101"/>
        <end position="114"/>
    </location>
</feature>
<sequence length="384" mass="41661">MTSETHYERFTSPGEDNKLQSFVHSTRGKIILTTVVLGVVGLVAGLIIRQGVSSSEPRHAQALTGDKVAPQPTSIEPTTWTPSPTTAQLKSHTSSPTSHEPATTSKPSSTTKAPTPAPTPSPIYGKINDNTPGTSGQTTNPKTFPNRGCKLPNYLSENGHLYAQAPNGTKIPIFIKGINWFGMETELNIPFGLWANPDNGTSLYEIVAFLSRHRFNSVRLPLTVDSLIKNTPPNPNVVNAYESPALNLTTYMSAVQSLVVAMGSKGISVLLDIHYLSDTDKGDAWYSVEHPASMTLNAIDILTINLCSDTYWNVIGIDLTNEPWNTTWGDNGAKDFRIGAALLGNRMLANCPSWLAFIEGNAQTHTITINGTVFDYYDWWGGGL</sequence>
<dbReference type="PANTHER" id="PTHR35923:SF2">
    <property type="entry name" value="ENDOGLUCANASE"/>
    <property type="match status" value="1"/>
</dbReference>
<keyword evidence="2 7" id="KW-0378">Hydrolase</keyword>